<dbReference type="Proteomes" id="UP000605148">
    <property type="component" value="Unassembled WGS sequence"/>
</dbReference>
<sequence length="114" mass="11500">MEDNEVAKLLADAQVGIGAALKNMKKSGVAIGGLAAGAEAAAGNLACDSGCDALALGAERDMKVKRVIELENFAASKGGQLELQKILKTGPEVAGHNLGCDSGCGSEAFVKTLR</sequence>
<dbReference type="RefSeq" id="WP_150496238.1">
    <property type="nucleotide sequence ID" value="NZ_BMFA01000006.1"/>
</dbReference>
<reference evidence="1" key="1">
    <citation type="journal article" date="2014" name="Int. J. Syst. Evol. Microbiol.">
        <title>Complete genome sequence of Corynebacterium casei LMG S-19264T (=DSM 44701T), isolated from a smear-ripened cheese.</title>
        <authorList>
            <consortium name="US DOE Joint Genome Institute (JGI-PGF)"/>
            <person name="Walter F."/>
            <person name="Albersmeier A."/>
            <person name="Kalinowski J."/>
            <person name="Ruckert C."/>
        </authorList>
    </citation>
    <scope>NUCLEOTIDE SEQUENCE</scope>
    <source>
        <strain evidence="1">CGMCC 1.12426</strain>
    </source>
</reference>
<gene>
    <name evidence="1" type="ORF">GCM10011316_22840</name>
</gene>
<keyword evidence="2" id="KW-1185">Reference proteome</keyword>
<proteinExistence type="predicted"/>
<organism evidence="1 2">
    <name type="scientific">Roseibium aquae</name>
    <dbReference type="NCBI Taxonomy" id="1323746"/>
    <lineage>
        <taxon>Bacteria</taxon>
        <taxon>Pseudomonadati</taxon>
        <taxon>Pseudomonadota</taxon>
        <taxon>Alphaproteobacteria</taxon>
        <taxon>Hyphomicrobiales</taxon>
        <taxon>Stappiaceae</taxon>
        <taxon>Roseibium</taxon>
    </lineage>
</organism>
<protein>
    <submittedName>
        <fullName evidence="1">Uncharacterized protein</fullName>
    </submittedName>
</protein>
<evidence type="ECO:0000313" key="2">
    <source>
        <dbReference type="Proteomes" id="UP000605148"/>
    </source>
</evidence>
<reference evidence="1" key="2">
    <citation type="submission" date="2020-09" db="EMBL/GenBank/DDBJ databases">
        <authorList>
            <person name="Sun Q."/>
            <person name="Zhou Y."/>
        </authorList>
    </citation>
    <scope>NUCLEOTIDE SEQUENCE</scope>
    <source>
        <strain evidence="1">CGMCC 1.12426</strain>
    </source>
</reference>
<name>A0A916TK35_9HYPH</name>
<accession>A0A916TK35</accession>
<dbReference type="EMBL" id="BMFA01000006">
    <property type="protein sequence ID" value="GGB50170.1"/>
    <property type="molecule type" value="Genomic_DNA"/>
</dbReference>
<comment type="caution">
    <text evidence="1">The sequence shown here is derived from an EMBL/GenBank/DDBJ whole genome shotgun (WGS) entry which is preliminary data.</text>
</comment>
<dbReference type="AlphaFoldDB" id="A0A916TK35"/>
<evidence type="ECO:0000313" key="1">
    <source>
        <dbReference type="EMBL" id="GGB50170.1"/>
    </source>
</evidence>